<dbReference type="Gene3D" id="2.40.50.1020">
    <property type="entry name" value="LytTr DNA-binding domain"/>
    <property type="match status" value="1"/>
</dbReference>
<organism evidence="3 4">
    <name type="scientific">Sphingobacterium humi</name>
    <dbReference type="NCBI Taxonomy" id="1796905"/>
    <lineage>
        <taxon>Bacteria</taxon>
        <taxon>Pseudomonadati</taxon>
        <taxon>Bacteroidota</taxon>
        <taxon>Sphingobacteriia</taxon>
        <taxon>Sphingobacteriales</taxon>
        <taxon>Sphingobacteriaceae</taxon>
        <taxon>Sphingobacterium</taxon>
    </lineage>
</organism>
<protein>
    <submittedName>
        <fullName evidence="3">Response regulator</fullName>
    </submittedName>
</protein>
<feature type="domain" description="Response regulatory" evidence="2">
    <location>
        <begin position="5"/>
        <end position="117"/>
    </location>
</feature>
<evidence type="ECO:0000313" key="4">
    <source>
        <dbReference type="Proteomes" id="UP000435036"/>
    </source>
</evidence>
<gene>
    <name evidence="3" type="ORF">GQF63_17425</name>
</gene>
<dbReference type="Proteomes" id="UP000435036">
    <property type="component" value="Unassembled WGS sequence"/>
</dbReference>
<evidence type="ECO:0000313" key="3">
    <source>
        <dbReference type="EMBL" id="MVZ63808.1"/>
    </source>
</evidence>
<feature type="modified residue" description="4-aspartylphosphate" evidence="1">
    <location>
        <position position="56"/>
    </location>
</feature>
<dbReference type="InterPro" id="IPR001789">
    <property type="entry name" value="Sig_transdc_resp-reg_receiver"/>
</dbReference>
<dbReference type="SUPFAM" id="SSF52172">
    <property type="entry name" value="CheY-like"/>
    <property type="match status" value="1"/>
</dbReference>
<keyword evidence="4" id="KW-1185">Reference proteome</keyword>
<comment type="caution">
    <text evidence="3">The sequence shown here is derived from an EMBL/GenBank/DDBJ whole genome shotgun (WGS) entry which is preliminary data.</text>
</comment>
<dbReference type="Gene3D" id="3.40.50.2300">
    <property type="match status" value="1"/>
</dbReference>
<proteinExistence type="predicted"/>
<reference evidence="3 4" key="1">
    <citation type="submission" date="2019-12" db="EMBL/GenBank/DDBJ databases">
        <authorList>
            <person name="Dong K."/>
        </authorList>
    </citation>
    <scope>NUCLEOTIDE SEQUENCE [LARGE SCALE GENOMIC DNA]</scope>
    <source>
        <strain evidence="3 4">JCM 31225</strain>
    </source>
</reference>
<dbReference type="InterPro" id="IPR011006">
    <property type="entry name" value="CheY-like_superfamily"/>
</dbReference>
<name>A0A6N8L6J8_9SPHI</name>
<dbReference type="RefSeq" id="WP_160370527.1">
    <property type="nucleotide sequence ID" value="NZ_WSQA01000016.1"/>
</dbReference>
<dbReference type="Pfam" id="PF00072">
    <property type="entry name" value="Response_reg"/>
    <property type="match status" value="1"/>
</dbReference>
<evidence type="ECO:0000259" key="2">
    <source>
        <dbReference type="PROSITE" id="PS50110"/>
    </source>
</evidence>
<dbReference type="SMART" id="SM00850">
    <property type="entry name" value="LytTR"/>
    <property type="match status" value="1"/>
</dbReference>
<sequence length="248" mass="28893">MKQWTAIIVDDQQASIDHLVELMDGVEYVTIVKTFTNPKRALTYMRINPIDLLILDVQLGEMSGFEFLESLPKLNFKTILYTAYPEFEDQGYQKNVIDVLLKPVSSIRLKAGLLRLDTQMKNEFPELNDQDSLQHFASYFNIKGPYRYRRTNVRFINITHVEKAGNSVCIFLNNSRDPLVSNSSFEFIMDRLPSRWFIKCGKGRLFNVYYFHSYSHNQIQLNNVEKLIPVGELAKHPELKTFLNSNII</sequence>
<dbReference type="PROSITE" id="PS50110">
    <property type="entry name" value="RESPONSE_REGULATORY"/>
    <property type="match status" value="1"/>
</dbReference>
<evidence type="ECO:0000256" key="1">
    <source>
        <dbReference type="PROSITE-ProRule" id="PRU00169"/>
    </source>
</evidence>
<accession>A0A6N8L6J8</accession>
<dbReference type="SMART" id="SM00448">
    <property type="entry name" value="REC"/>
    <property type="match status" value="1"/>
</dbReference>
<dbReference type="AlphaFoldDB" id="A0A6N8L6J8"/>
<dbReference type="EMBL" id="WSQA01000016">
    <property type="protein sequence ID" value="MVZ63808.1"/>
    <property type="molecule type" value="Genomic_DNA"/>
</dbReference>
<dbReference type="InterPro" id="IPR007492">
    <property type="entry name" value="LytTR_DNA-bd_dom"/>
</dbReference>
<keyword evidence="1" id="KW-0597">Phosphoprotein</keyword>
<dbReference type="GO" id="GO:0003677">
    <property type="term" value="F:DNA binding"/>
    <property type="evidence" value="ECO:0007669"/>
    <property type="project" value="InterPro"/>
</dbReference>
<dbReference type="OrthoDB" id="705214at2"/>
<dbReference type="GO" id="GO:0000160">
    <property type="term" value="P:phosphorelay signal transduction system"/>
    <property type="evidence" value="ECO:0007669"/>
    <property type="project" value="InterPro"/>
</dbReference>